<proteinExistence type="inferred from homology"/>
<dbReference type="PANTHER" id="PTHR23502:SF132">
    <property type="entry name" value="POLYAMINE TRANSPORTER 2-RELATED"/>
    <property type="match status" value="1"/>
</dbReference>
<keyword evidence="3" id="KW-0813">Transport</keyword>
<sequence length="401" mass="44845">MQNHTKIRGSYKFKLIFILALMSSLAPLSTDMYLAALNRVQESFQTNPFFTQLSLASFFIAFAFGQLLYGPLSDTFGRKKPALIGMLIFITSSFGCVVIDNIYSFIILRFFEALGGCAGVVIARAIVNDLFDLEEAAGVYALMMVFSSFAPMLSPTLGAFLIQYFPWQSIFAFLFLLGIFLFLMVLFGLKESAPHLKKQKFSHKETLKNYYFVLKDRAFLVYVLCSAFTMATIFAYITGSNFVFVNFFGISEQNFAFLFGLNALGFMLCANLNTRSLKKLSAKRILAIALLAMLLAHFIMLLNAYFSPQLWLFEFSLFSILATLGFIMPNTTILAMARFRDCSGTASAILGTTQFAFAGLIAFIVGAFEANTPIFLSLIMFVSVLLANLIYFSARHKNSHH</sequence>
<feature type="transmembrane region" description="Helical" evidence="8">
    <location>
        <begin position="348"/>
        <end position="368"/>
    </location>
</feature>
<feature type="transmembrane region" description="Helical" evidence="8">
    <location>
        <begin position="219"/>
        <end position="243"/>
    </location>
</feature>
<dbReference type="InterPro" id="IPR036259">
    <property type="entry name" value="MFS_trans_sf"/>
</dbReference>
<keyword evidence="4" id="KW-1003">Cell membrane</keyword>
<dbReference type="STRING" id="556267.HWAG_00050"/>
<dbReference type="Gene3D" id="1.20.1720.10">
    <property type="entry name" value="Multidrug resistance protein D"/>
    <property type="match status" value="1"/>
</dbReference>
<evidence type="ECO:0000256" key="5">
    <source>
        <dbReference type="ARBA" id="ARBA00022692"/>
    </source>
</evidence>
<dbReference type="Pfam" id="PF07690">
    <property type="entry name" value="MFS_1"/>
    <property type="match status" value="1"/>
</dbReference>
<feature type="domain" description="Major facilitator superfamily (MFS) profile" evidence="9">
    <location>
        <begin position="15"/>
        <end position="395"/>
    </location>
</feature>
<feature type="transmembrane region" description="Helical" evidence="8">
    <location>
        <begin position="81"/>
        <end position="100"/>
    </location>
</feature>
<evidence type="ECO:0000256" key="2">
    <source>
        <dbReference type="ARBA" id="ARBA00006236"/>
    </source>
</evidence>
<evidence type="ECO:0000259" key="9">
    <source>
        <dbReference type="PROSITE" id="PS50850"/>
    </source>
</evidence>
<feature type="transmembrane region" description="Helical" evidence="8">
    <location>
        <begin position="12"/>
        <end position="29"/>
    </location>
</feature>
<dbReference type="CDD" id="cd17320">
    <property type="entry name" value="MFS_MdfA_MDR_like"/>
    <property type="match status" value="1"/>
</dbReference>
<evidence type="ECO:0000256" key="4">
    <source>
        <dbReference type="ARBA" id="ARBA00022475"/>
    </source>
</evidence>
<dbReference type="InterPro" id="IPR004812">
    <property type="entry name" value="Efflux_drug-R_Bcr/CmlA"/>
</dbReference>
<organism evidence="10 11">
    <name type="scientific">Helicobacter winghamensis</name>
    <dbReference type="NCBI Taxonomy" id="157268"/>
    <lineage>
        <taxon>Bacteria</taxon>
        <taxon>Pseudomonadati</taxon>
        <taxon>Campylobacterota</taxon>
        <taxon>Epsilonproteobacteria</taxon>
        <taxon>Campylobacterales</taxon>
        <taxon>Helicobacteraceae</taxon>
        <taxon>Helicobacter</taxon>
    </lineage>
</organism>
<keyword evidence="5 8" id="KW-0812">Transmembrane</keyword>
<comment type="subcellular location">
    <subcellularLocation>
        <location evidence="1">Cell membrane</location>
        <topology evidence="1">Multi-pass membrane protein</topology>
    </subcellularLocation>
</comment>
<feature type="transmembrane region" description="Helical" evidence="8">
    <location>
        <begin position="312"/>
        <end position="336"/>
    </location>
</feature>
<keyword evidence="6 8" id="KW-1133">Transmembrane helix</keyword>
<evidence type="ECO:0000256" key="1">
    <source>
        <dbReference type="ARBA" id="ARBA00004651"/>
    </source>
</evidence>
<evidence type="ECO:0000256" key="6">
    <source>
        <dbReference type="ARBA" id="ARBA00022989"/>
    </source>
</evidence>
<feature type="transmembrane region" description="Helical" evidence="8">
    <location>
        <begin position="374"/>
        <end position="394"/>
    </location>
</feature>
<name>A0A2N3PIP4_9HELI</name>
<feature type="transmembrane region" description="Helical" evidence="8">
    <location>
        <begin position="139"/>
        <end position="164"/>
    </location>
</feature>
<dbReference type="PROSITE" id="PS50850">
    <property type="entry name" value="MFS"/>
    <property type="match status" value="1"/>
</dbReference>
<evidence type="ECO:0000313" key="11">
    <source>
        <dbReference type="Proteomes" id="UP000233350"/>
    </source>
</evidence>
<dbReference type="Proteomes" id="UP000233350">
    <property type="component" value="Unassembled WGS sequence"/>
</dbReference>
<feature type="transmembrane region" description="Helical" evidence="8">
    <location>
        <begin position="170"/>
        <end position="189"/>
    </location>
</feature>
<dbReference type="InterPro" id="IPR020846">
    <property type="entry name" value="MFS_dom"/>
</dbReference>
<reference evidence="10 11" key="1">
    <citation type="submission" date="2016-07" db="EMBL/GenBank/DDBJ databases">
        <title>Detection of Helicobacter winghamensis from caecal content of red fox (Vulpes vulpes).</title>
        <authorList>
            <person name="Zanoni R.G."/>
            <person name="Florio D."/>
            <person name="Caffara M."/>
            <person name="Renzi M."/>
            <person name="Parisi A."/>
            <person name="Pasquali F."/>
            <person name="Manfreda G."/>
        </authorList>
    </citation>
    <scope>NUCLEOTIDE SEQUENCE [LARGE SCALE GENOMIC DNA]</scope>
    <source>
        <strain evidence="10 11">295_13</strain>
    </source>
</reference>
<comment type="similarity">
    <text evidence="2">Belongs to the major facilitator superfamily. Bcr/CmlA family.</text>
</comment>
<dbReference type="EMBL" id="MBPK01000040">
    <property type="protein sequence ID" value="PKT80812.1"/>
    <property type="molecule type" value="Genomic_DNA"/>
</dbReference>
<dbReference type="GO" id="GO:0042910">
    <property type="term" value="F:xenobiotic transmembrane transporter activity"/>
    <property type="evidence" value="ECO:0007669"/>
    <property type="project" value="InterPro"/>
</dbReference>
<dbReference type="GO" id="GO:1990961">
    <property type="term" value="P:xenobiotic detoxification by transmembrane export across the plasma membrane"/>
    <property type="evidence" value="ECO:0007669"/>
    <property type="project" value="InterPro"/>
</dbReference>
<comment type="caution">
    <text evidence="10">The sequence shown here is derived from an EMBL/GenBank/DDBJ whole genome shotgun (WGS) entry which is preliminary data.</text>
</comment>
<evidence type="ECO:0000256" key="3">
    <source>
        <dbReference type="ARBA" id="ARBA00022448"/>
    </source>
</evidence>
<dbReference type="NCBIfam" id="TIGR00710">
    <property type="entry name" value="efflux_Bcr_CflA"/>
    <property type="match status" value="1"/>
</dbReference>
<dbReference type="AlphaFoldDB" id="A0A2N3PIP4"/>
<dbReference type="RefSeq" id="WP_101313158.1">
    <property type="nucleotide sequence ID" value="NZ_CP063529.1"/>
</dbReference>
<dbReference type="PANTHER" id="PTHR23502">
    <property type="entry name" value="MAJOR FACILITATOR SUPERFAMILY"/>
    <property type="match status" value="1"/>
</dbReference>
<feature type="transmembrane region" description="Helical" evidence="8">
    <location>
        <begin position="285"/>
        <end position="306"/>
    </location>
</feature>
<feature type="transmembrane region" description="Helical" evidence="8">
    <location>
        <begin position="106"/>
        <end position="127"/>
    </location>
</feature>
<keyword evidence="7 8" id="KW-0472">Membrane</keyword>
<evidence type="ECO:0000256" key="7">
    <source>
        <dbReference type="ARBA" id="ARBA00023136"/>
    </source>
</evidence>
<dbReference type="OrthoDB" id="9814303at2"/>
<dbReference type="SUPFAM" id="SSF103473">
    <property type="entry name" value="MFS general substrate transporter"/>
    <property type="match status" value="1"/>
</dbReference>
<feature type="transmembrane region" description="Helical" evidence="8">
    <location>
        <begin position="255"/>
        <end position="273"/>
    </location>
</feature>
<evidence type="ECO:0000313" key="10">
    <source>
        <dbReference type="EMBL" id="PKT80812.1"/>
    </source>
</evidence>
<keyword evidence="11" id="KW-1185">Reference proteome</keyword>
<feature type="transmembrane region" description="Helical" evidence="8">
    <location>
        <begin position="49"/>
        <end position="69"/>
    </location>
</feature>
<accession>A0A2N3PIP4</accession>
<dbReference type="InterPro" id="IPR011701">
    <property type="entry name" value="MFS"/>
</dbReference>
<protein>
    <submittedName>
        <fullName evidence="10">Bcr/CflA family drug resistance efflux transporter</fullName>
    </submittedName>
</protein>
<dbReference type="FunFam" id="1.20.1720.10:FF:000005">
    <property type="entry name" value="Bcr/CflA family efflux transporter"/>
    <property type="match status" value="1"/>
</dbReference>
<evidence type="ECO:0000256" key="8">
    <source>
        <dbReference type="SAM" id="Phobius"/>
    </source>
</evidence>
<dbReference type="GO" id="GO:0005886">
    <property type="term" value="C:plasma membrane"/>
    <property type="evidence" value="ECO:0007669"/>
    <property type="project" value="UniProtKB-SubCell"/>
</dbReference>
<gene>
    <name evidence="10" type="ORF">BCM31_02285</name>
</gene>